<dbReference type="Proteomes" id="UP001305779">
    <property type="component" value="Unassembled WGS sequence"/>
</dbReference>
<protein>
    <submittedName>
        <fullName evidence="1">Uncharacterized protein</fullName>
    </submittedName>
</protein>
<evidence type="ECO:0000313" key="1">
    <source>
        <dbReference type="EMBL" id="KAK4494861.1"/>
    </source>
</evidence>
<evidence type="ECO:0000313" key="2">
    <source>
        <dbReference type="Proteomes" id="UP001305779"/>
    </source>
</evidence>
<sequence>MVIPDGLVVPERIDQGQYWIRRQRANEDVDGGASAARIRGKVACLLLYAVETNTKPLACVLLLTPREGETYERVGLGAHKMLGVTKSEMDSLGIVALSPSGPDYALGEDEKWEDWEEIGTWENWEEWFADAEVQTVRIV</sequence>
<accession>A0ABR0E0Y9</accession>
<proteinExistence type="predicted"/>
<organism evidence="1 2">
    <name type="scientific">Zasmidium cellare</name>
    <name type="common">Wine cellar mold</name>
    <name type="synonym">Racodium cellare</name>
    <dbReference type="NCBI Taxonomy" id="395010"/>
    <lineage>
        <taxon>Eukaryota</taxon>
        <taxon>Fungi</taxon>
        <taxon>Dikarya</taxon>
        <taxon>Ascomycota</taxon>
        <taxon>Pezizomycotina</taxon>
        <taxon>Dothideomycetes</taxon>
        <taxon>Dothideomycetidae</taxon>
        <taxon>Mycosphaerellales</taxon>
        <taxon>Mycosphaerellaceae</taxon>
        <taxon>Zasmidium</taxon>
    </lineage>
</organism>
<gene>
    <name evidence="1" type="ORF">PRZ48_014217</name>
</gene>
<name>A0ABR0E0Y9_ZASCE</name>
<keyword evidence="2" id="KW-1185">Reference proteome</keyword>
<dbReference type="EMBL" id="JAXOVC010000013">
    <property type="protein sequence ID" value="KAK4494861.1"/>
    <property type="molecule type" value="Genomic_DNA"/>
</dbReference>
<comment type="caution">
    <text evidence="1">The sequence shown here is derived from an EMBL/GenBank/DDBJ whole genome shotgun (WGS) entry which is preliminary data.</text>
</comment>
<reference evidence="1 2" key="1">
    <citation type="journal article" date="2023" name="G3 (Bethesda)">
        <title>A chromosome-level genome assembly of Zasmidium syzygii isolated from banana leaves.</title>
        <authorList>
            <person name="van Westerhoven A.C."/>
            <person name="Mehrabi R."/>
            <person name="Talebi R."/>
            <person name="Steentjes M.B.F."/>
            <person name="Corcolon B."/>
            <person name="Chong P.A."/>
            <person name="Kema G.H.J."/>
            <person name="Seidl M.F."/>
        </authorList>
    </citation>
    <scope>NUCLEOTIDE SEQUENCE [LARGE SCALE GENOMIC DNA]</scope>
    <source>
        <strain evidence="1 2">P124</strain>
    </source>
</reference>